<dbReference type="Pfam" id="PF02803">
    <property type="entry name" value="Thiolase_C"/>
    <property type="match status" value="1"/>
</dbReference>
<evidence type="ECO:0000256" key="4">
    <source>
        <dbReference type="ARBA" id="ARBA00012233"/>
    </source>
</evidence>
<dbReference type="GO" id="GO:0042619">
    <property type="term" value="P:poly-hydroxybutyrate biosynthetic process"/>
    <property type="evidence" value="ECO:0007669"/>
    <property type="project" value="UniProtKB-KW"/>
</dbReference>
<dbReference type="InterPro" id="IPR020613">
    <property type="entry name" value="Thiolase_CS"/>
</dbReference>
<keyword evidence="8" id="KW-0058">Aromatic hydrocarbons catabolism</keyword>
<dbReference type="RefSeq" id="WP_046765447.1">
    <property type="nucleotide sequence ID" value="NZ_LBIC01000010.1"/>
</dbReference>
<comment type="similarity">
    <text evidence="3 14">Belongs to the thiolase-like superfamily. Thiolase family.</text>
</comment>
<comment type="catalytic activity">
    <reaction evidence="12">
        <text>succinyl-CoA + acetyl-CoA = 3-oxoadipyl-CoA + CoA</text>
        <dbReference type="Rhea" id="RHEA:19481"/>
        <dbReference type="ChEBI" id="CHEBI:57287"/>
        <dbReference type="ChEBI" id="CHEBI:57288"/>
        <dbReference type="ChEBI" id="CHEBI:57292"/>
        <dbReference type="ChEBI" id="CHEBI:57348"/>
        <dbReference type="EC" id="2.3.1.174"/>
    </reaction>
</comment>
<dbReference type="Pfam" id="PF00108">
    <property type="entry name" value="Thiolase_N"/>
    <property type="match status" value="1"/>
</dbReference>
<feature type="domain" description="Thiolase N-terminal" evidence="15">
    <location>
        <begin position="5"/>
        <end position="268"/>
    </location>
</feature>
<organism evidence="17 18">
    <name type="scientific">Sphingobium chungbukense</name>
    <dbReference type="NCBI Taxonomy" id="56193"/>
    <lineage>
        <taxon>Bacteria</taxon>
        <taxon>Pseudomonadati</taxon>
        <taxon>Pseudomonadota</taxon>
        <taxon>Alphaproteobacteria</taxon>
        <taxon>Sphingomonadales</taxon>
        <taxon>Sphingomonadaceae</taxon>
        <taxon>Sphingobium</taxon>
    </lineage>
</organism>
<dbReference type="AlphaFoldDB" id="A0A0M3AN51"/>
<dbReference type="PIRSF" id="PIRSF000429">
    <property type="entry name" value="Ac-CoA_Ac_transf"/>
    <property type="match status" value="1"/>
</dbReference>
<feature type="active site" description="Acyl-thioester intermediate" evidence="13">
    <location>
        <position position="90"/>
    </location>
</feature>
<evidence type="ECO:0000256" key="11">
    <source>
        <dbReference type="ARBA" id="ARBA00041222"/>
    </source>
</evidence>
<evidence type="ECO:0000256" key="13">
    <source>
        <dbReference type="PIRSR" id="PIRSR000429-1"/>
    </source>
</evidence>
<feature type="domain" description="Thiolase C-terminal" evidence="16">
    <location>
        <begin position="276"/>
        <end position="399"/>
    </location>
</feature>
<evidence type="ECO:0000256" key="2">
    <source>
        <dbReference type="ARBA" id="ARBA00005071"/>
    </source>
</evidence>
<dbReference type="Gene3D" id="3.40.47.10">
    <property type="match status" value="1"/>
</dbReference>
<dbReference type="PROSITE" id="PS00098">
    <property type="entry name" value="THIOLASE_1"/>
    <property type="match status" value="1"/>
</dbReference>
<name>A0A0M3AN51_9SPHN</name>
<evidence type="ECO:0000256" key="5">
    <source>
        <dbReference type="ARBA" id="ARBA00016181"/>
    </source>
</evidence>
<gene>
    <name evidence="17" type="ORF">YP76_20410</name>
</gene>
<dbReference type="InterPro" id="IPR020615">
    <property type="entry name" value="Thiolase_acyl_enz_int_AS"/>
</dbReference>
<dbReference type="EC" id="2.3.1.174" evidence="4"/>
<evidence type="ECO:0000256" key="9">
    <source>
        <dbReference type="ARBA" id="ARBA00023315"/>
    </source>
</evidence>
<dbReference type="PATRIC" id="fig|56193.3.peg.4288"/>
<dbReference type="PROSITE" id="PS00737">
    <property type="entry name" value="THIOLASE_2"/>
    <property type="match status" value="1"/>
</dbReference>
<dbReference type="SUPFAM" id="SSF53901">
    <property type="entry name" value="Thiolase-like"/>
    <property type="match status" value="2"/>
</dbReference>
<dbReference type="NCBIfam" id="TIGR01930">
    <property type="entry name" value="AcCoA-C-Actrans"/>
    <property type="match status" value="1"/>
</dbReference>
<evidence type="ECO:0000259" key="16">
    <source>
        <dbReference type="Pfam" id="PF02803"/>
    </source>
</evidence>
<evidence type="ECO:0000313" key="17">
    <source>
        <dbReference type="EMBL" id="KKW90361.1"/>
    </source>
</evidence>
<dbReference type="CDD" id="cd00751">
    <property type="entry name" value="thiolase"/>
    <property type="match status" value="1"/>
</dbReference>
<dbReference type="STRING" id="56193.YP76_20410"/>
<comment type="function">
    <text evidence="1">Catalyzes thiolytic cleavage of beta-ketoadipyl-CoA to succinyl-CoA and acetyl-CoA.</text>
</comment>
<dbReference type="GO" id="GO:0019619">
    <property type="term" value="P:3,4-dihydroxybenzoate catabolic process"/>
    <property type="evidence" value="ECO:0007669"/>
    <property type="project" value="InterPro"/>
</dbReference>
<evidence type="ECO:0000256" key="6">
    <source>
        <dbReference type="ARBA" id="ARBA00022679"/>
    </source>
</evidence>
<evidence type="ECO:0000313" key="18">
    <source>
        <dbReference type="Proteomes" id="UP000033874"/>
    </source>
</evidence>
<dbReference type="InterPro" id="IPR002155">
    <property type="entry name" value="Thiolase"/>
</dbReference>
<dbReference type="NCBIfam" id="TIGR02430">
    <property type="entry name" value="pcaF"/>
    <property type="match status" value="1"/>
</dbReference>
<evidence type="ECO:0000259" key="15">
    <source>
        <dbReference type="Pfam" id="PF00108"/>
    </source>
</evidence>
<reference evidence="17 18" key="1">
    <citation type="submission" date="2015-04" db="EMBL/GenBank/DDBJ databases">
        <title>Genome sequence of aromatic hydrocarbons-degrading Sphingobium chungbukense DJ77.</title>
        <authorList>
            <person name="Kim Y.-C."/>
            <person name="Chae J.-C."/>
        </authorList>
    </citation>
    <scope>NUCLEOTIDE SEQUENCE [LARGE SCALE GENOMIC DNA]</scope>
    <source>
        <strain evidence="17 18">DJ77</strain>
    </source>
</reference>
<evidence type="ECO:0000256" key="10">
    <source>
        <dbReference type="ARBA" id="ARBA00037924"/>
    </source>
</evidence>
<accession>A0A0M3AN51</accession>
<proteinExistence type="inferred from homology"/>
<dbReference type="InterPro" id="IPR020617">
    <property type="entry name" value="Thiolase_C"/>
</dbReference>
<comment type="pathway">
    <text evidence="10">Metabolic intermediate biosynthesis; (R)-mevalonate biosynthesis; (R)-mevalonate from acetyl-CoA: step 1/3.</text>
</comment>
<evidence type="ECO:0000256" key="14">
    <source>
        <dbReference type="RuleBase" id="RU003557"/>
    </source>
</evidence>
<feature type="active site" description="Proton acceptor" evidence="13">
    <location>
        <position position="386"/>
    </location>
</feature>
<dbReference type="Proteomes" id="UP000033874">
    <property type="component" value="Unassembled WGS sequence"/>
</dbReference>
<dbReference type="NCBIfam" id="NF006551">
    <property type="entry name" value="PRK09050.1"/>
    <property type="match status" value="1"/>
</dbReference>
<keyword evidence="6 14" id="KW-0808">Transferase</keyword>
<dbReference type="InterPro" id="IPR016039">
    <property type="entry name" value="Thiolase-like"/>
</dbReference>
<comment type="caution">
    <text evidence="17">The sequence shown here is derived from an EMBL/GenBank/DDBJ whole genome shotgun (WGS) entry which is preliminary data.</text>
</comment>
<dbReference type="FunFam" id="3.40.47.10:FF:000010">
    <property type="entry name" value="Acetyl-CoA acetyltransferase (Thiolase)"/>
    <property type="match status" value="1"/>
</dbReference>
<evidence type="ECO:0000256" key="3">
    <source>
        <dbReference type="ARBA" id="ARBA00010982"/>
    </source>
</evidence>
<evidence type="ECO:0000256" key="7">
    <source>
        <dbReference type="ARBA" id="ARBA00022752"/>
    </source>
</evidence>
<keyword evidence="7" id="KW-0583">PHB biosynthesis</keyword>
<keyword evidence="18" id="KW-1185">Reference proteome</keyword>
<evidence type="ECO:0000256" key="12">
    <source>
        <dbReference type="ARBA" id="ARBA00048527"/>
    </source>
</evidence>
<dbReference type="InterPro" id="IPR012793">
    <property type="entry name" value="PcaF"/>
</dbReference>
<dbReference type="InterPro" id="IPR020616">
    <property type="entry name" value="Thiolase_N"/>
</dbReference>
<keyword evidence="9 14" id="KW-0012">Acyltransferase</keyword>
<sequence length="400" mass="41493">MADAFICDAIRTPIGRFGGALATVRADDLAAIPIRALAERNSKVDWQAVDDVILGCANQAGEDNRNVARMATLLAGLPKEVSASTVNRLCGSGLDAVGLAARAIRAGDAQLMIAGGVESMSRAPYVMGKAETAFSRGQKIEDTSIGWRFINPAMKAAYGVDSMPETGENVAQEWGVSRADQDAFALASQRKAAAAQENGRLAAEIVPVTIPQKKGEPVIFAQDEHPRATTLEGLAKLKPVVSPDGTVTAGNASGINDGAAAMLIASEEAAKANGLTPRARIVAMAAAGVAPRVMGIGPVLAARKLLMLGGLSIDQLDVIELNEAFASQAIAVLRDLDLQPDDERVNRNGGAIALGHPLGMSGARIALSAAEELHRTGGRYAMAFMCIGVGQGIALLIERV</sequence>
<dbReference type="PANTHER" id="PTHR18919:SF107">
    <property type="entry name" value="ACETYL-COA ACETYLTRANSFERASE, CYTOSOLIC"/>
    <property type="match status" value="1"/>
</dbReference>
<comment type="pathway">
    <text evidence="2">Aromatic compound metabolism; beta-ketoadipate pathway; acetyl-CoA and succinyl-CoA from 3-oxoadipate: step 2/2.</text>
</comment>
<evidence type="ECO:0000256" key="1">
    <source>
        <dbReference type="ARBA" id="ARBA00003720"/>
    </source>
</evidence>
<protein>
    <recommendedName>
        <fullName evidence="5">Beta-ketoadipyl-CoA thiolase</fullName>
        <ecNumber evidence="4">2.3.1.174</ecNumber>
    </recommendedName>
    <alternativeName>
        <fullName evidence="11">3-oxoadipyl-CoA thiolase</fullName>
    </alternativeName>
</protein>
<dbReference type="GO" id="GO:0033812">
    <property type="term" value="F:3-oxoadipyl-CoA thiolase activity"/>
    <property type="evidence" value="ECO:0007669"/>
    <property type="project" value="UniProtKB-EC"/>
</dbReference>
<feature type="active site" description="Proton acceptor" evidence="13">
    <location>
        <position position="356"/>
    </location>
</feature>
<dbReference type="PANTHER" id="PTHR18919">
    <property type="entry name" value="ACETYL-COA C-ACYLTRANSFERASE"/>
    <property type="match status" value="1"/>
</dbReference>
<dbReference type="EMBL" id="LBIC01000010">
    <property type="protein sequence ID" value="KKW90361.1"/>
    <property type="molecule type" value="Genomic_DNA"/>
</dbReference>
<evidence type="ECO:0000256" key="8">
    <source>
        <dbReference type="ARBA" id="ARBA00022797"/>
    </source>
</evidence>